<name>A0A917B5G8_HALAA</name>
<reference evidence="1" key="1">
    <citation type="journal article" date="2014" name="Int. J. Syst. Evol. Microbiol.">
        <title>Complete genome sequence of Corynebacterium casei LMG S-19264T (=DSM 44701T), isolated from a smear-ripened cheese.</title>
        <authorList>
            <consortium name="US DOE Joint Genome Institute (JGI-PGF)"/>
            <person name="Walter F."/>
            <person name="Albersmeier A."/>
            <person name="Kalinowski J."/>
            <person name="Ruckert C."/>
        </authorList>
    </citation>
    <scope>NUCLEOTIDE SEQUENCE</scope>
    <source>
        <strain evidence="1">CGMCC 1.12153</strain>
    </source>
</reference>
<dbReference type="EMBL" id="BMEL01000002">
    <property type="protein sequence ID" value="GGF22087.1"/>
    <property type="molecule type" value="Genomic_DNA"/>
</dbReference>
<sequence length="74" mass="9059">MDRYYFMDVFSYIHLNPNRATLTDEESNPLWSSHYYYAHNESDQILSKELFHNYLGNTPYDQWFTAQKLKIEEK</sequence>
<comment type="caution">
    <text evidence="1">The sequence shown here is derived from an EMBL/GenBank/DDBJ whole genome shotgun (WGS) entry which is preliminary data.</text>
</comment>
<reference evidence="1" key="2">
    <citation type="submission" date="2020-09" db="EMBL/GenBank/DDBJ databases">
        <authorList>
            <person name="Sun Q."/>
            <person name="Zhou Y."/>
        </authorList>
    </citation>
    <scope>NUCLEOTIDE SEQUENCE</scope>
    <source>
        <strain evidence="1">CGMCC 1.12153</strain>
    </source>
</reference>
<gene>
    <name evidence="1" type="ORF">GCM10010954_21150</name>
</gene>
<protein>
    <recommendedName>
        <fullName evidence="3">Transposase</fullName>
    </recommendedName>
</protein>
<evidence type="ECO:0008006" key="3">
    <source>
        <dbReference type="Google" id="ProtNLM"/>
    </source>
</evidence>
<dbReference type="AlphaFoldDB" id="A0A917B5G8"/>
<evidence type="ECO:0000313" key="1">
    <source>
        <dbReference type="EMBL" id="GGF22087.1"/>
    </source>
</evidence>
<organism evidence="1 2">
    <name type="scientific">Halobacillus andaensis</name>
    <dbReference type="NCBI Taxonomy" id="1176239"/>
    <lineage>
        <taxon>Bacteria</taxon>
        <taxon>Bacillati</taxon>
        <taxon>Bacillota</taxon>
        <taxon>Bacilli</taxon>
        <taxon>Bacillales</taxon>
        <taxon>Bacillaceae</taxon>
        <taxon>Halobacillus</taxon>
    </lineage>
</organism>
<dbReference type="Proteomes" id="UP000660110">
    <property type="component" value="Unassembled WGS sequence"/>
</dbReference>
<evidence type="ECO:0000313" key="2">
    <source>
        <dbReference type="Proteomes" id="UP000660110"/>
    </source>
</evidence>
<keyword evidence="2" id="KW-1185">Reference proteome</keyword>
<accession>A0A917B5G8</accession>
<proteinExistence type="predicted"/>